<feature type="region of interest" description="Disordered" evidence="1">
    <location>
        <begin position="1"/>
        <end position="68"/>
    </location>
</feature>
<evidence type="ECO:0000313" key="2">
    <source>
        <dbReference type="EMBL" id="KAK8040375.1"/>
    </source>
</evidence>
<feature type="compositionally biased region" description="Gly residues" evidence="1">
    <location>
        <begin position="511"/>
        <end position="527"/>
    </location>
</feature>
<gene>
    <name evidence="2" type="ORF">PG991_000163</name>
</gene>
<dbReference type="Proteomes" id="UP001396898">
    <property type="component" value="Unassembled WGS sequence"/>
</dbReference>
<feature type="region of interest" description="Disordered" evidence="1">
    <location>
        <begin position="480"/>
        <end position="499"/>
    </location>
</feature>
<feature type="region of interest" description="Disordered" evidence="1">
    <location>
        <begin position="225"/>
        <end position="259"/>
    </location>
</feature>
<feature type="region of interest" description="Disordered" evidence="1">
    <location>
        <begin position="446"/>
        <end position="475"/>
    </location>
</feature>
<evidence type="ECO:0000256" key="1">
    <source>
        <dbReference type="SAM" id="MobiDB-lite"/>
    </source>
</evidence>
<keyword evidence="3" id="KW-1185">Reference proteome</keyword>
<dbReference type="EMBL" id="JAQQWI010000001">
    <property type="protein sequence ID" value="KAK8040375.1"/>
    <property type="molecule type" value="Genomic_DNA"/>
</dbReference>
<feature type="region of interest" description="Disordered" evidence="1">
    <location>
        <begin position="511"/>
        <end position="602"/>
    </location>
</feature>
<organism evidence="2 3">
    <name type="scientific">Apiospora marii</name>
    <dbReference type="NCBI Taxonomy" id="335849"/>
    <lineage>
        <taxon>Eukaryota</taxon>
        <taxon>Fungi</taxon>
        <taxon>Dikarya</taxon>
        <taxon>Ascomycota</taxon>
        <taxon>Pezizomycotina</taxon>
        <taxon>Sordariomycetes</taxon>
        <taxon>Xylariomycetidae</taxon>
        <taxon>Amphisphaeriales</taxon>
        <taxon>Apiosporaceae</taxon>
        <taxon>Apiospora</taxon>
    </lineage>
</organism>
<sequence length="602" mass="66082">MSAPGLPPPPAPLPGSSPGQPLVLSDPGSDGGAPAEQQPDADQDGGGGGGGGGGQPPPVAPPVVSTNNPYQDLKLGLVLCSKNDRYRHITTVPNDVSGFQLPTPGAPGNIDSLHSLQADMQAWVTGNALITAMDSLVDQMLPDEVRDHVYVGNWEASDHFRFRNGAADERRHNDLLDRIRLTDDNKLRGNRQLRDLRRRIWSLLTVNVDGNHWVTVLIALNPRVRLGTPPPKKKDKDGSEEPADGDDKNKDGKKPAVESVTYYPEVQRLALIEGLYQDRAGRRTVRRGIFTRLESLLRRAGLRFPSDDPRDWRRNIWAPDQDDVNSCGVRAYWALKTLLGRLARVGDAGETRFRTIAPDDPECRFVFEPLPGWFHYEAERWEIVGRNAGAVVRACDYRARVAVEIVQEEQGKEAKEALNLPKEEPEYILWPTPERDIVRRRMLRKRQGTPSDDGGGGGSDAGSGPELGFRRLNRRRPKYRKTPVVLVMPPPTVRKGGRYLDILPAGDYSGGGSQLGSGGGNNLGGGSNDDNPFTRRQEAPTGIILRSRQPDEQEGEEPPRKKVKTTAGKKGIPPLGKTPAVMVGGKGTRKVPPRKPAFMYQV</sequence>
<accession>A0ABR1T1B2</accession>
<evidence type="ECO:0000313" key="3">
    <source>
        <dbReference type="Proteomes" id="UP001396898"/>
    </source>
</evidence>
<feature type="compositionally biased region" description="Pro residues" evidence="1">
    <location>
        <begin position="1"/>
        <end position="15"/>
    </location>
</feature>
<feature type="compositionally biased region" description="Gly residues" evidence="1">
    <location>
        <begin position="44"/>
        <end position="54"/>
    </location>
</feature>
<protein>
    <recommendedName>
        <fullName evidence="4">Ubiquitin-like protease family profile domain-containing protein</fullName>
    </recommendedName>
</protein>
<proteinExistence type="predicted"/>
<reference evidence="2 3" key="1">
    <citation type="submission" date="2023-01" db="EMBL/GenBank/DDBJ databases">
        <title>Analysis of 21 Apiospora genomes using comparative genomics revels a genus with tremendous synthesis potential of carbohydrate active enzymes and secondary metabolites.</title>
        <authorList>
            <person name="Sorensen T."/>
        </authorList>
    </citation>
    <scope>NUCLEOTIDE SEQUENCE [LARGE SCALE GENOMIC DNA]</scope>
    <source>
        <strain evidence="2 3">CBS 20057</strain>
    </source>
</reference>
<name>A0ABR1T1B2_9PEZI</name>
<feature type="compositionally biased region" description="Basic and acidic residues" evidence="1">
    <location>
        <begin position="232"/>
        <end position="256"/>
    </location>
</feature>
<evidence type="ECO:0008006" key="4">
    <source>
        <dbReference type="Google" id="ProtNLM"/>
    </source>
</evidence>
<comment type="caution">
    <text evidence="2">The sequence shown here is derived from an EMBL/GenBank/DDBJ whole genome shotgun (WGS) entry which is preliminary data.</text>
</comment>